<evidence type="ECO:0000313" key="1">
    <source>
        <dbReference type="EMBL" id="OCT14142.1"/>
    </source>
</evidence>
<organism evidence="1 2">
    <name type="scientific">Paenibacillus pectinilyticus</name>
    <dbReference type="NCBI Taxonomy" id="512399"/>
    <lineage>
        <taxon>Bacteria</taxon>
        <taxon>Bacillati</taxon>
        <taxon>Bacillota</taxon>
        <taxon>Bacilli</taxon>
        <taxon>Bacillales</taxon>
        <taxon>Paenibacillaceae</taxon>
        <taxon>Paenibacillus</taxon>
    </lineage>
</organism>
<dbReference type="RefSeq" id="WP_065852995.1">
    <property type="nucleotide sequence ID" value="NZ_LYPC01000020.1"/>
</dbReference>
<gene>
    <name evidence="1" type="ORF">A8709_25175</name>
</gene>
<dbReference type="Proteomes" id="UP000093309">
    <property type="component" value="Unassembled WGS sequence"/>
</dbReference>
<dbReference type="EMBL" id="LYPC01000020">
    <property type="protein sequence ID" value="OCT14142.1"/>
    <property type="molecule type" value="Genomic_DNA"/>
</dbReference>
<reference evidence="2" key="1">
    <citation type="submission" date="2016-05" db="EMBL/GenBank/DDBJ databases">
        <title>Paenibacillus oryzae. sp. nov., isolated from the rice root.</title>
        <authorList>
            <person name="Zhang J."/>
            <person name="Zhang X."/>
        </authorList>
    </citation>
    <scope>NUCLEOTIDE SEQUENCE [LARGE SCALE GENOMIC DNA]</scope>
    <source>
        <strain evidence="2">KCTC13222</strain>
    </source>
</reference>
<dbReference type="AlphaFoldDB" id="A0A1C1A0U1"/>
<name>A0A1C1A0U1_9BACL</name>
<keyword evidence="2" id="KW-1185">Reference proteome</keyword>
<evidence type="ECO:0000313" key="2">
    <source>
        <dbReference type="Proteomes" id="UP000093309"/>
    </source>
</evidence>
<proteinExistence type="predicted"/>
<protein>
    <submittedName>
        <fullName evidence="1">Uncharacterized protein</fullName>
    </submittedName>
</protein>
<comment type="caution">
    <text evidence="1">The sequence shown here is derived from an EMBL/GenBank/DDBJ whole genome shotgun (WGS) entry which is preliminary data.</text>
</comment>
<accession>A0A1C1A0U1</accession>
<sequence length="62" mass="7193">MEIIGKDDYLGEKGCLQGGDNRKSRLSRRETVTVGRRWSEKQSNLMISVAYRQELVDKINYT</sequence>